<sequence>MMLATSIPHSPRVPFHPLPALTRLAAVPSRSQASESNTRRGHVALFTSCNTSTGDTRTRDILCTLCTSFTNTTRPSSPPMPARRHRRHAASLSHMRPAPPPPPPSLAKSITSHPLARAPLPPPHNP</sequence>
<feature type="region of interest" description="Disordered" evidence="1">
    <location>
        <begin position="69"/>
        <end position="126"/>
    </location>
</feature>
<reference evidence="2 3" key="1">
    <citation type="submission" date="2019-05" db="EMBL/GenBank/DDBJ databases">
        <title>Another draft genome of Portunus trituberculatus and its Hox gene families provides insights of decapod evolution.</title>
        <authorList>
            <person name="Jeong J.-H."/>
            <person name="Song I."/>
            <person name="Kim S."/>
            <person name="Choi T."/>
            <person name="Kim D."/>
            <person name="Ryu S."/>
            <person name="Kim W."/>
        </authorList>
    </citation>
    <scope>NUCLEOTIDE SEQUENCE [LARGE SCALE GENOMIC DNA]</scope>
    <source>
        <tissue evidence="2">Muscle</tissue>
    </source>
</reference>
<comment type="caution">
    <text evidence="2">The sequence shown here is derived from an EMBL/GenBank/DDBJ whole genome shotgun (WGS) entry which is preliminary data.</text>
</comment>
<gene>
    <name evidence="2" type="ORF">E2C01_069593</name>
</gene>
<dbReference type="Proteomes" id="UP000324222">
    <property type="component" value="Unassembled WGS sequence"/>
</dbReference>
<dbReference type="EMBL" id="VSRR010040600">
    <property type="protein sequence ID" value="MPC75209.1"/>
    <property type="molecule type" value="Genomic_DNA"/>
</dbReference>
<protein>
    <submittedName>
        <fullName evidence="2">Uncharacterized protein</fullName>
    </submittedName>
</protein>
<proteinExistence type="predicted"/>
<accession>A0A5B7HZZ4</accession>
<keyword evidence="3" id="KW-1185">Reference proteome</keyword>
<evidence type="ECO:0000313" key="3">
    <source>
        <dbReference type="Proteomes" id="UP000324222"/>
    </source>
</evidence>
<name>A0A5B7HZZ4_PORTR</name>
<dbReference type="AlphaFoldDB" id="A0A5B7HZZ4"/>
<organism evidence="2 3">
    <name type="scientific">Portunus trituberculatus</name>
    <name type="common">Swimming crab</name>
    <name type="synonym">Neptunus trituberculatus</name>
    <dbReference type="NCBI Taxonomy" id="210409"/>
    <lineage>
        <taxon>Eukaryota</taxon>
        <taxon>Metazoa</taxon>
        <taxon>Ecdysozoa</taxon>
        <taxon>Arthropoda</taxon>
        <taxon>Crustacea</taxon>
        <taxon>Multicrustacea</taxon>
        <taxon>Malacostraca</taxon>
        <taxon>Eumalacostraca</taxon>
        <taxon>Eucarida</taxon>
        <taxon>Decapoda</taxon>
        <taxon>Pleocyemata</taxon>
        <taxon>Brachyura</taxon>
        <taxon>Eubrachyura</taxon>
        <taxon>Portunoidea</taxon>
        <taxon>Portunidae</taxon>
        <taxon>Portuninae</taxon>
        <taxon>Portunus</taxon>
    </lineage>
</organism>
<evidence type="ECO:0000313" key="2">
    <source>
        <dbReference type="EMBL" id="MPC75209.1"/>
    </source>
</evidence>
<evidence type="ECO:0000256" key="1">
    <source>
        <dbReference type="SAM" id="MobiDB-lite"/>
    </source>
</evidence>